<sequence length="339" mass="39482">MKLKRGLNLGGYLSQCTHNMHHYSTFIGKSDIEQIAAWGFDHIRLPIDYEVLEDKDGNPIEEGYELVRCVCDCCRESRLDVILDLHKAYGYDFNDAGNRQKNDLFHNPYLQERFVSLWNSIATEFKNRDNVAFELLNEVVEKENALLWNDLIDKTVSAIRKIDSFVPIIYGGIQWNSASTLKLLKIPEDKNIIFTFHFYEPLLFTHQKAHWVKQMDPQKDIFYPESMDYYRSQSAALGEQGEAVLNSKAETMGKEFLEEMVKEAVLAAKKAGTQLYCGEFGVIDQAPVMDTLRWFRDVHAIFEKYQIGCSIWTYKDMDFGLTGKHYEEIRKDLIHLWTK</sequence>
<evidence type="ECO:0000256" key="2">
    <source>
        <dbReference type="ARBA" id="ARBA00022801"/>
    </source>
</evidence>
<dbReference type="RefSeq" id="WP_117417276.1">
    <property type="nucleotide sequence ID" value="NZ_BRPJ01000087.1"/>
</dbReference>
<dbReference type="InterPro" id="IPR018087">
    <property type="entry name" value="Glyco_hydro_5_CS"/>
</dbReference>
<name>A0A3E2NCB4_9FIRM</name>
<feature type="domain" description="Glycoside hydrolase family 5" evidence="8">
    <location>
        <begin position="19"/>
        <end position="316"/>
    </location>
</feature>
<keyword evidence="3" id="KW-0136">Cellulose degradation</keyword>
<reference evidence="10 11" key="1">
    <citation type="submission" date="2018-07" db="EMBL/GenBank/DDBJ databases">
        <title>New species, Clostridium PI-S10-A1B.</title>
        <authorList>
            <person name="Krishna G."/>
            <person name="Summeta K."/>
            <person name="Shikha S."/>
            <person name="Prabhu P.B."/>
            <person name="Suresh K."/>
        </authorList>
    </citation>
    <scope>NUCLEOTIDE SEQUENCE [LARGE SCALE GENOMIC DNA]</scope>
    <source>
        <strain evidence="10 11">PI-S10-A1B</strain>
    </source>
</reference>
<accession>A0A3E2NCB4</accession>
<dbReference type="InterPro" id="IPR001547">
    <property type="entry name" value="Glyco_hydro_5"/>
</dbReference>
<dbReference type="PANTHER" id="PTHR31297:SF41">
    <property type="entry name" value="ENDOGLUCANASE, PUTATIVE (AFU_ORTHOLOGUE AFUA_5G01830)-RELATED"/>
    <property type="match status" value="1"/>
</dbReference>
<evidence type="ECO:0000313" key="11">
    <source>
        <dbReference type="Proteomes" id="UP000260680"/>
    </source>
</evidence>
<dbReference type="GO" id="GO:0009986">
    <property type="term" value="C:cell surface"/>
    <property type="evidence" value="ECO:0007669"/>
    <property type="project" value="TreeGrafter"/>
</dbReference>
<evidence type="ECO:0000256" key="1">
    <source>
        <dbReference type="ARBA" id="ARBA00005641"/>
    </source>
</evidence>
<evidence type="ECO:0000313" key="9">
    <source>
        <dbReference type="EMBL" id="GLB32217.1"/>
    </source>
</evidence>
<dbReference type="PROSITE" id="PS00659">
    <property type="entry name" value="GLYCOSYL_HYDROL_F5"/>
    <property type="match status" value="1"/>
</dbReference>
<dbReference type="PANTHER" id="PTHR31297">
    <property type="entry name" value="GLUCAN ENDO-1,6-BETA-GLUCOSIDASE B"/>
    <property type="match status" value="1"/>
</dbReference>
<dbReference type="GO" id="GO:0008422">
    <property type="term" value="F:beta-glucosidase activity"/>
    <property type="evidence" value="ECO:0007669"/>
    <property type="project" value="TreeGrafter"/>
</dbReference>
<gene>
    <name evidence="10" type="ORF">DS742_12130</name>
    <name evidence="9" type="ORF">LAD12857_41400</name>
</gene>
<dbReference type="EMBL" id="BRPJ01000087">
    <property type="protein sequence ID" value="GLB32217.1"/>
    <property type="molecule type" value="Genomic_DNA"/>
</dbReference>
<evidence type="ECO:0000259" key="8">
    <source>
        <dbReference type="Pfam" id="PF00150"/>
    </source>
</evidence>
<comment type="caution">
    <text evidence="10">The sequence shown here is derived from an EMBL/GenBank/DDBJ whole genome shotgun (WGS) entry which is preliminary data.</text>
</comment>
<dbReference type="GO" id="GO:0030245">
    <property type="term" value="P:cellulose catabolic process"/>
    <property type="evidence" value="ECO:0007669"/>
    <property type="project" value="UniProtKB-KW"/>
</dbReference>
<dbReference type="SUPFAM" id="SSF51445">
    <property type="entry name" value="(Trans)glycosidases"/>
    <property type="match status" value="1"/>
</dbReference>
<proteinExistence type="inferred from homology"/>
<evidence type="ECO:0000256" key="6">
    <source>
        <dbReference type="ARBA" id="ARBA00023326"/>
    </source>
</evidence>
<evidence type="ECO:0000256" key="5">
    <source>
        <dbReference type="ARBA" id="ARBA00023295"/>
    </source>
</evidence>
<dbReference type="EMBL" id="QOHO01000032">
    <property type="protein sequence ID" value="RFZ78613.1"/>
    <property type="molecule type" value="Genomic_DNA"/>
</dbReference>
<reference evidence="9 12" key="2">
    <citation type="journal article" date="2024" name="Int. J. Syst. Evol. Microbiol.">
        <title>Lacrimispora brassicae sp. nov. isolated from fermented cabbage, and proposal of Clostridium indicum Gundawar et al. 2019 and Clostridium methoxybenzovorans Mechichi et al. 1999 as heterotypic synonyms of Lacrimispora amygdalina (Parshina et al. 2003) Haas and Blanchard 2020 and Lacrimispora indolis (McClung and McCoy 1957) Haas and Blanchard 2020, respectively.</title>
        <authorList>
            <person name="Kobayashi H."/>
            <person name="Tanizawa Y."/>
            <person name="Sakamoto M."/>
            <person name="Ohkuma M."/>
            <person name="Tohno M."/>
        </authorList>
    </citation>
    <scope>NUCLEOTIDE SEQUENCE [LARGE SCALE GENOMIC DNA]</scope>
    <source>
        <strain evidence="9 12">DSM 12857</strain>
    </source>
</reference>
<evidence type="ECO:0000256" key="7">
    <source>
        <dbReference type="RuleBase" id="RU361153"/>
    </source>
</evidence>
<comment type="similarity">
    <text evidence="1 7">Belongs to the glycosyl hydrolase 5 (cellulase A) family.</text>
</comment>
<dbReference type="Gene3D" id="3.20.20.80">
    <property type="entry name" value="Glycosidases"/>
    <property type="match status" value="1"/>
</dbReference>
<dbReference type="InterPro" id="IPR017853">
    <property type="entry name" value="GH"/>
</dbReference>
<dbReference type="OrthoDB" id="9800475at2"/>
<dbReference type="GO" id="GO:0005576">
    <property type="term" value="C:extracellular region"/>
    <property type="evidence" value="ECO:0007669"/>
    <property type="project" value="TreeGrafter"/>
</dbReference>
<keyword evidence="2 7" id="KW-0378">Hydrolase</keyword>
<dbReference type="InterPro" id="IPR050386">
    <property type="entry name" value="Glycosyl_hydrolase_5"/>
</dbReference>
<dbReference type="Pfam" id="PF00150">
    <property type="entry name" value="Cellulase"/>
    <property type="match status" value="1"/>
</dbReference>
<evidence type="ECO:0000313" key="12">
    <source>
        <dbReference type="Proteomes" id="UP001419084"/>
    </source>
</evidence>
<protein>
    <submittedName>
        <fullName evidence="10">Endoglucanase</fullName>
    </submittedName>
</protein>
<keyword evidence="6" id="KW-0624">Polysaccharide degradation</keyword>
<evidence type="ECO:0000313" key="10">
    <source>
        <dbReference type="EMBL" id="RFZ78613.1"/>
    </source>
</evidence>
<keyword evidence="4" id="KW-0119">Carbohydrate metabolism</keyword>
<dbReference type="AlphaFoldDB" id="A0A3E2NCB4"/>
<dbReference type="Proteomes" id="UP001419084">
    <property type="component" value="Unassembled WGS sequence"/>
</dbReference>
<keyword evidence="5 7" id="KW-0326">Glycosidase</keyword>
<dbReference type="Proteomes" id="UP000260680">
    <property type="component" value="Unassembled WGS sequence"/>
</dbReference>
<keyword evidence="12" id="KW-1185">Reference proteome</keyword>
<organism evidence="10 11">
    <name type="scientific">Lacrimispora amygdalina</name>
    <dbReference type="NCBI Taxonomy" id="253257"/>
    <lineage>
        <taxon>Bacteria</taxon>
        <taxon>Bacillati</taxon>
        <taxon>Bacillota</taxon>
        <taxon>Clostridia</taxon>
        <taxon>Lachnospirales</taxon>
        <taxon>Lachnospiraceae</taxon>
        <taxon>Lacrimispora</taxon>
    </lineage>
</organism>
<evidence type="ECO:0000256" key="3">
    <source>
        <dbReference type="ARBA" id="ARBA00023001"/>
    </source>
</evidence>
<evidence type="ECO:0000256" key="4">
    <source>
        <dbReference type="ARBA" id="ARBA00023277"/>
    </source>
</evidence>